<protein>
    <submittedName>
        <fullName evidence="2">Rhodanese-like domain-containing protein</fullName>
    </submittedName>
</protein>
<sequence length="103" mass="11307">MKSITVEELKDLQDSGTDFQLIDVREDYEYDEANLGGVLLPLATVIDEAEAKISKDKRVIIHCRSGKRSANAIAALEGMKGYTNLENLEGGILAYIDAFGLED</sequence>
<dbReference type="InterPro" id="IPR050229">
    <property type="entry name" value="GlpE_sulfurtransferase"/>
</dbReference>
<dbReference type="EMBL" id="CP034562">
    <property type="protein sequence ID" value="AZQ62914.1"/>
    <property type="molecule type" value="Genomic_DNA"/>
</dbReference>
<dbReference type="PROSITE" id="PS50206">
    <property type="entry name" value="RHODANESE_3"/>
    <property type="match status" value="1"/>
</dbReference>
<dbReference type="PANTHER" id="PTHR43031">
    <property type="entry name" value="FAD-DEPENDENT OXIDOREDUCTASE"/>
    <property type="match status" value="1"/>
</dbReference>
<dbReference type="Pfam" id="PF00581">
    <property type="entry name" value="Rhodanese"/>
    <property type="match status" value="1"/>
</dbReference>
<gene>
    <name evidence="2" type="ORF">EI427_11900</name>
</gene>
<dbReference type="OrthoDB" id="9808735at2"/>
<proteinExistence type="predicted"/>
<dbReference type="Proteomes" id="UP000267268">
    <property type="component" value="Chromosome 1"/>
</dbReference>
<dbReference type="InterPro" id="IPR001763">
    <property type="entry name" value="Rhodanese-like_dom"/>
</dbReference>
<keyword evidence="3" id="KW-1185">Reference proteome</keyword>
<reference evidence="2 3" key="1">
    <citation type="submission" date="2018-12" db="EMBL/GenBank/DDBJ databases">
        <title>Flammeovirga pectinis sp. nov., isolated from the gut of the Korean scallop, Patinopecten yessoensis.</title>
        <authorList>
            <person name="Bae J.-W."/>
            <person name="Jeong Y.-S."/>
            <person name="Kang W."/>
        </authorList>
    </citation>
    <scope>NUCLEOTIDE SEQUENCE [LARGE SCALE GENOMIC DNA]</scope>
    <source>
        <strain evidence="2 3">L12M1</strain>
    </source>
</reference>
<dbReference type="Gene3D" id="3.40.250.10">
    <property type="entry name" value="Rhodanese-like domain"/>
    <property type="match status" value="1"/>
</dbReference>
<feature type="domain" description="Rhodanese" evidence="1">
    <location>
        <begin position="15"/>
        <end position="100"/>
    </location>
</feature>
<dbReference type="InterPro" id="IPR036873">
    <property type="entry name" value="Rhodanese-like_dom_sf"/>
</dbReference>
<dbReference type="PANTHER" id="PTHR43031:SF1">
    <property type="entry name" value="PYRIDINE NUCLEOTIDE-DISULPHIDE OXIDOREDUCTASE"/>
    <property type="match status" value="1"/>
</dbReference>
<dbReference type="CDD" id="cd00158">
    <property type="entry name" value="RHOD"/>
    <property type="match status" value="1"/>
</dbReference>
<name>A0A3S9P441_9BACT</name>
<evidence type="ECO:0000313" key="3">
    <source>
        <dbReference type="Proteomes" id="UP000267268"/>
    </source>
</evidence>
<evidence type="ECO:0000259" key="1">
    <source>
        <dbReference type="PROSITE" id="PS50206"/>
    </source>
</evidence>
<dbReference type="KEGG" id="fll:EI427_11900"/>
<dbReference type="RefSeq" id="WP_126614890.1">
    <property type="nucleotide sequence ID" value="NZ_CP034562.1"/>
</dbReference>
<dbReference type="AlphaFoldDB" id="A0A3S9P441"/>
<dbReference type="SUPFAM" id="SSF52821">
    <property type="entry name" value="Rhodanese/Cell cycle control phosphatase"/>
    <property type="match status" value="1"/>
</dbReference>
<accession>A0A3S9P441</accession>
<organism evidence="2 3">
    <name type="scientific">Flammeovirga pectinis</name>
    <dbReference type="NCBI Taxonomy" id="2494373"/>
    <lineage>
        <taxon>Bacteria</taxon>
        <taxon>Pseudomonadati</taxon>
        <taxon>Bacteroidota</taxon>
        <taxon>Cytophagia</taxon>
        <taxon>Cytophagales</taxon>
        <taxon>Flammeovirgaceae</taxon>
        <taxon>Flammeovirga</taxon>
    </lineage>
</organism>
<evidence type="ECO:0000313" key="2">
    <source>
        <dbReference type="EMBL" id="AZQ62914.1"/>
    </source>
</evidence>
<dbReference type="SMART" id="SM00450">
    <property type="entry name" value="RHOD"/>
    <property type="match status" value="1"/>
</dbReference>